<keyword evidence="4" id="KW-1185">Reference proteome</keyword>
<organism evidence="3 4">
    <name type="scientific">Aeoliella straminimaris</name>
    <dbReference type="NCBI Taxonomy" id="2954799"/>
    <lineage>
        <taxon>Bacteria</taxon>
        <taxon>Pseudomonadati</taxon>
        <taxon>Planctomycetota</taxon>
        <taxon>Planctomycetia</taxon>
        <taxon>Pirellulales</taxon>
        <taxon>Lacipirellulaceae</taxon>
        <taxon>Aeoliella</taxon>
    </lineage>
</organism>
<feature type="chain" id="PRO_5040829284" description="Secreted protein" evidence="2">
    <location>
        <begin position="24"/>
        <end position="376"/>
    </location>
</feature>
<feature type="region of interest" description="Disordered" evidence="1">
    <location>
        <begin position="87"/>
        <end position="111"/>
    </location>
</feature>
<sequence>MRRYFAIAGSLALALLLAAPVTADEKDDSIADTATEEEVNEEQTREQQRPVAPRSAFVPGSGWFLPGCSDDFEDESWSYSLRLPKSSYEQDDKQRGPGGISRNGLWHEGAKRGTPDIVRRIATPPGGIDGSIGALLFQTKDSGMPGRTTNEQMQDDLLMKFDSKLGRSIPVEWEPSCTVRVYLPEFDKWENRTGASFGMRADCRGRTPQGETDAFWPGMFLLFRSSTSRNIQQDYAQISIRSNNRGQDIRSLKITEPGWWTMGLSFSKDGMVHYYASPGVDDLTEEDYLGSNYPYGYKCLCMRNFFFNVANWDNGRSWSTPWVIDDPMVFVTPPTGMAAEDIYRKKGQRVPTYPITKKKDKEHGKYSNRGFFGLFR</sequence>
<dbReference type="AlphaFoldDB" id="A0A9X2F9W8"/>
<dbReference type="RefSeq" id="WP_252852714.1">
    <property type="nucleotide sequence ID" value="NZ_JAMXLR010000036.1"/>
</dbReference>
<comment type="caution">
    <text evidence="3">The sequence shown here is derived from an EMBL/GenBank/DDBJ whole genome shotgun (WGS) entry which is preliminary data.</text>
</comment>
<keyword evidence="2" id="KW-0732">Signal</keyword>
<evidence type="ECO:0000313" key="4">
    <source>
        <dbReference type="Proteomes" id="UP001155241"/>
    </source>
</evidence>
<evidence type="ECO:0008006" key="5">
    <source>
        <dbReference type="Google" id="ProtNLM"/>
    </source>
</evidence>
<feature type="signal peptide" evidence="2">
    <location>
        <begin position="1"/>
        <end position="23"/>
    </location>
</feature>
<protein>
    <recommendedName>
        <fullName evidence="5">Secreted protein</fullName>
    </recommendedName>
</protein>
<proteinExistence type="predicted"/>
<reference evidence="3" key="1">
    <citation type="submission" date="2022-06" db="EMBL/GenBank/DDBJ databases">
        <title>Aeoliella straminimaris, a novel planctomycete from sediments.</title>
        <authorList>
            <person name="Vitorino I.R."/>
            <person name="Lage O.M."/>
        </authorList>
    </citation>
    <scope>NUCLEOTIDE SEQUENCE</scope>
    <source>
        <strain evidence="3">ICT_H6.2</strain>
    </source>
</reference>
<name>A0A9X2F9W8_9BACT</name>
<dbReference type="EMBL" id="JAMXLR010000036">
    <property type="protein sequence ID" value="MCO6044604.1"/>
    <property type="molecule type" value="Genomic_DNA"/>
</dbReference>
<evidence type="ECO:0000256" key="1">
    <source>
        <dbReference type="SAM" id="MobiDB-lite"/>
    </source>
</evidence>
<evidence type="ECO:0000256" key="2">
    <source>
        <dbReference type="SAM" id="SignalP"/>
    </source>
</evidence>
<evidence type="ECO:0000313" key="3">
    <source>
        <dbReference type="EMBL" id="MCO6044604.1"/>
    </source>
</evidence>
<feature type="region of interest" description="Disordered" evidence="1">
    <location>
        <begin position="24"/>
        <end position="56"/>
    </location>
</feature>
<dbReference type="Proteomes" id="UP001155241">
    <property type="component" value="Unassembled WGS sequence"/>
</dbReference>
<gene>
    <name evidence="3" type="ORF">NG895_11865</name>
</gene>
<accession>A0A9X2F9W8</accession>